<dbReference type="SMART" id="SM00028">
    <property type="entry name" value="TPR"/>
    <property type="match status" value="4"/>
</dbReference>
<dbReference type="InterPro" id="IPR019734">
    <property type="entry name" value="TPR_rpt"/>
</dbReference>
<name>A0ABY5ZEK0_9ACTN</name>
<feature type="region of interest" description="Disordered" evidence="1">
    <location>
        <begin position="474"/>
        <end position="493"/>
    </location>
</feature>
<dbReference type="InterPro" id="IPR011990">
    <property type="entry name" value="TPR-like_helical_dom_sf"/>
</dbReference>
<evidence type="ECO:0000313" key="3">
    <source>
        <dbReference type="Proteomes" id="UP001058271"/>
    </source>
</evidence>
<protein>
    <submittedName>
        <fullName evidence="2">Tetratricopeptide repeat protein</fullName>
    </submittedName>
</protein>
<dbReference type="EMBL" id="CP073721">
    <property type="protein sequence ID" value="UWZ40585.1"/>
    <property type="molecule type" value="Genomic_DNA"/>
</dbReference>
<dbReference type="Pfam" id="PF13424">
    <property type="entry name" value="TPR_12"/>
    <property type="match status" value="1"/>
</dbReference>
<dbReference type="Proteomes" id="UP001058271">
    <property type="component" value="Chromosome"/>
</dbReference>
<sequence length="493" mass="53770">MFASVTGIDTALDDPARNEQVDRIATQCGFLPLAVRVAAARVRGGSDDALDRLAVQLDEAPRFSVLDDGTRSVGAAFASAVAALPAEVAHALAHLSLHPGREFDDRSAALLTGAGAAPGHDVVRLLEGLIDACLLERRHAGRFAFHDLVQLFATELARALPREGAKDRFLQGYLQIAQHADLIVTPSRFRAPQVRPEPADWYAKFADAEAATRWFDDEQSAFVGVCELAAVDRPDICWRLAYALRDYYFRTKRWAPWVRTHVLALAAAVQCDDPWAVAVTCNNLGLAYAETERFEAAAVQYARALELFSSLDDGYGAANTIGHQAWLAHCLGHQPTAIRLGLQALRFYERHDVSRNAAITLRTVALAEAADREFDAALGHLYRAREIFSAEGLMLDEVMTLNCIGEVYAQTLNLARSAKYFRSARRLGRTAGSTFEQARALCGLACVEATAGRAQHAALLVDQAHTLHTGYHPVPRQATRPHASGVVDEQPTV</sequence>
<proteinExistence type="predicted"/>
<dbReference type="Gene3D" id="1.25.40.10">
    <property type="entry name" value="Tetratricopeptide repeat domain"/>
    <property type="match status" value="1"/>
</dbReference>
<gene>
    <name evidence="2" type="ORF">Drose_26120</name>
</gene>
<dbReference type="SUPFAM" id="SSF48452">
    <property type="entry name" value="TPR-like"/>
    <property type="match status" value="2"/>
</dbReference>
<evidence type="ECO:0000313" key="2">
    <source>
        <dbReference type="EMBL" id="UWZ40585.1"/>
    </source>
</evidence>
<organism evidence="2 3">
    <name type="scientific">Dactylosporangium roseum</name>
    <dbReference type="NCBI Taxonomy" id="47989"/>
    <lineage>
        <taxon>Bacteria</taxon>
        <taxon>Bacillati</taxon>
        <taxon>Actinomycetota</taxon>
        <taxon>Actinomycetes</taxon>
        <taxon>Micromonosporales</taxon>
        <taxon>Micromonosporaceae</taxon>
        <taxon>Dactylosporangium</taxon>
    </lineage>
</organism>
<evidence type="ECO:0000256" key="1">
    <source>
        <dbReference type="SAM" id="MobiDB-lite"/>
    </source>
</evidence>
<keyword evidence="3" id="KW-1185">Reference proteome</keyword>
<reference evidence="2" key="1">
    <citation type="submission" date="2021-04" db="EMBL/GenBank/DDBJ databases">
        <title>Biosynthetic gene clusters of Dactylosporangioum roseum.</title>
        <authorList>
            <person name="Hartkoorn R.C."/>
            <person name="Beaudoing E."/>
            <person name="Hot D."/>
            <person name="Moureu S."/>
        </authorList>
    </citation>
    <scope>NUCLEOTIDE SEQUENCE</scope>
    <source>
        <strain evidence="2">NRRL B-16295</strain>
    </source>
</reference>
<accession>A0ABY5ZEK0</accession>